<keyword evidence="1" id="KW-0472">Membrane</keyword>
<accession>A0AAD7UQV4</accession>
<keyword evidence="2" id="KW-0732">Signal</keyword>
<dbReference type="EMBL" id="JAQMWT010000021">
    <property type="protein sequence ID" value="KAJ8613805.1"/>
    <property type="molecule type" value="Genomic_DNA"/>
</dbReference>
<dbReference type="Proteomes" id="UP001230188">
    <property type="component" value="Unassembled WGS sequence"/>
</dbReference>
<feature type="signal peptide" evidence="2">
    <location>
        <begin position="1"/>
        <end position="26"/>
    </location>
</feature>
<proteinExistence type="predicted"/>
<protein>
    <submittedName>
        <fullName evidence="3">Uncharacterized protein</fullName>
    </submittedName>
</protein>
<dbReference type="AlphaFoldDB" id="A0AAD7UQV4"/>
<reference evidence="3" key="1">
    <citation type="submission" date="2023-01" db="EMBL/GenBank/DDBJ databases">
        <title>Metagenome sequencing of chrysophaentin producing Chrysophaeum taylorii.</title>
        <authorList>
            <person name="Davison J."/>
            <person name="Bewley C."/>
        </authorList>
    </citation>
    <scope>NUCLEOTIDE SEQUENCE</scope>
    <source>
        <strain evidence="3">NIES-1699</strain>
    </source>
</reference>
<feature type="chain" id="PRO_5042123785" evidence="2">
    <location>
        <begin position="27"/>
        <end position="92"/>
    </location>
</feature>
<sequence>MLLEVRRSSSLLLGLLFLVLPTDAQARRGPPRGPIKGDQSHFFGKEGDYQSRGGSSMVPVPTILIAVVVAVVLVGVKVYFKLPPVEKSEKNK</sequence>
<comment type="caution">
    <text evidence="3">The sequence shown here is derived from an EMBL/GenBank/DDBJ whole genome shotgun (WGS) entry which is preliminary data.</text>
</comment>
<evidence type="ECO:0000256" key="2">
    <source>
        <dbReference type="SAM" id="SignalP"/>
    </source>
</evidence>
<name>A0AAD7UQV4_9STRA</name>
<gene>
    <name evidence="3" type="ORF">CTAYLR_004913</name>
</gene>
<feature type="transmembrane region" description="Helical" evidence="1">
    <location>
        <begin position="58"/>
        <end position="80"/>
    </location>
</feature>
<keyword evidence="1" id="KW-0812">Transmembrane</keyword>
<keyword evidence="1" id="KW-1133">Transmembrane helix</keyword>
<evidence type="ECO:0000313" key="4">
    <source>
        <dbReference type="Proteomes" id="UP001230188"/>
    </source>
</evidence>
<organism evidence="3 4">
    <name type="scientific">Chrysophaeum taylorii</name>
    <dbReference type="NCBI Taxonomy" id="2483200"/>
    <lineage>
        <taxon>Eukaryota</taxon>
        <taxon>Sar</taxon>
        <taxon>Stramenopiles</taxon>
        <taxon>Ochrophyta</taxon>
        <taxon>Pelagophyceae</taxon>
        <taxon>Pelagomonadales</taxon>
        <taxon>Pelagomonadaceae</taxon>
        <taxon>Chrysophaeum</taxon>
    </lineage>
</organism>
<keyword evidence="4" id="KW-1185">Reference proteome</keyword>
<evidence type="ECO:0000256" key="1">
    <source>
        <dbReference type="SAM" id="Phobius"/>
    </source>
</evidence>
<evidence type="ECO:0000313" key="3">
    <source>
        <dbReference type="EMBL" id="KAJ8613805.1"/>
    </source>
</evidence>